<comment type="caution">
    <text evidence="3">The sequence shown here is derived from an EMBL/GenBank/DDBJ whole genome shotgun (WGS) entry which is preliminary data.</text>
</comment>
<feature type="chain" id="PRO_5034819482" evidence="2">
    <location>
        <begin position="30"/>
        <end position="130"/>
    </location>
</feature>
<evidence type="ECO:0000256" key="2">
    <source>
        <dbReference type="SAM" id="SignalP"/>
    </source>
</evidence>
<proteinExistence type="predicted"/>
<organism evidence="3 4">
    <name type="scientific">Rhodomicrobium udaipurense</name>
    <dbReference type="NCBI Taxonomy" id="1202716"/>
    <lineage>
        <taxon>Bacteria</taxon>
        <taxon>Pseudomonadati</taxon>
        <taxon>Pseudomonadota</taxon>
        <taxon>Alphaproteobacteria</taxon>
        <taxon>Hyphomicrobiales</taxon>
        <taxon>Hyphomicrobiaceae</taxon>
        <taxon>Rhodomicrobium</taxon>
    </lineage>
</organism>
<feature type="region of interest" description="Disordered" evidence="1">
    <location>
        <begin position="32"/>
        <end position="115"/>
    </location>
</feature>
<gene>
    <name evidence="3" type="ORF">JDN41_01950</name>
</gene>
<feature type="compositionally biased region" description="Low complexity" evidence="1">
    <location>
        <begin position="61"/>
        <end position="70"/>
    </location>
</feature>
<name>A0A8I1KJ10_9HYPH</name>
<protein>
    <submittedName>
        <fullName evidence="3">Uncharacterized protein</fullName>
    </submittedName>
</protein>
<evidence type="ECO:0000313" key="3">
    <source>
        <dbReference type="EMBL" id="MBJ7542319.1"/>
    </source>
</evidence>
<sequence>MRSSMVDKAKLLGASLLLLTMSVNAAAFAATDEAPTNAAPQTEGGERKSYLPPWMQKKDGAAASETTATGQAGGAGASATAAARPAVNAAPQQVNGQRRRARTQPSSRQTRNANAPFFRGVASIFSGLAR</sequence>
<dbReference type="EMBL" id="JAEMUK010000004">
    <property type="protein sequence ID" value="MBJ7542319.1"/>
    <property type="molecule type" value="Genomic_DNA"/>
</dbReference>
<reference evidence="3 4" key="1">
    <citation type="submission" date="2020-12" db="EMBL/GenBank/DDBJ databases">
        <title>Revised draft genomes of Rhodomicrobium vannielii ATCC 17100 and Rhodomicrobium udaipurense JA643.</title>
        <authorList>
            <person name="Conners E.M."/>
            <person name="Davenport E.J."/>
            <person name="Bose A."/>
        </authorList>
    </citation>
    <scope>NUCLEOTIDE SEQUENCE [LARGE SCALE GENOMIC DNA]</scope>
    <source>
        <strain evidence="3 4">JA643</strain>
    </source>
</reference>
<dbReference type="RefSeq" id="WP_162173170.1">
    <property type="nucleotide sequence ID" value="NZ_JAEMUK010000004.1"/>
</dbReference>
<feature type="compositionally biased region" description="Low complexity" evidence="1">
    <location>
        <begin position="77"/>
        <end position="90"/>
    </location>
</feature>
<evidence type="ECO:0000256" key="1">
    <source>
        <dbReference type="SAM" id="MobiDB-lite"/>
    </source>
</evidence>
<feature type="compositionally biased region" description="Polar residues" evidence="1">
    <location>
        <begin position="103"/>
        <end position="113"/>
    </location>
</feature>
<keyword evidence="2" id="KW-0732">Signal</keyword>
<dbReference type="Proteomes" id="UP000623250">
    <property type="component" value="Unassembled WGS sequence"/>
</dbReference>
<keyword evidence="4" id="KW-1185">Reference proteome</keyword>
<feature type="signal peptide" evidence="2">
    <location>
        <begin position="1"/>
        <end position="29"/>
    </location>
</feature>
<evidence type="ECO:0000313" key="4">
    <source>
        <dbReference type="Proteomes" id="UP000623250"/>
    </source>
</evidence>
<accession>A0A8I1KJ10</accession>
<dbReference type="AlphaFoldDB" id="A0A8I1KJ10"/>